<dbReference type="Gene3D" id="1.20.1280.290">
    <property type="match status" value="1"/>
</dbReference>
<dbReference type="InterPro" id="IPR006603">
    <property type="entry name" value="PQ-loop_rpt"/>
</dbReference>
<feature type="transmembrane region" description="Helical" evidence="5">
    <location>
        <begin position="56"/>
        <end position="76"/>
    </location>
</feature>
<keyword evidence="4 5" id="KW-0472">Membrane</keyword>
<keyword evidence="3 5" id="KW-1133">Transmembrane helix</keyword>
<organism evidence="6 7">
    <name type="scientific">Leeia speluncae</name>
    <dbReference type="NCBI Taxonomy" id="2884804"/>
    <lineage>
        <taxon>Bacteria</taxon>
        <taxon>Pseudomonadati</taxon>
        <taxon>Pseudomonadota</taxon>
        <taxon>Betaproteobacteria</taxon>
        <taxon>Neisseriales</taxon>
        <taxon>Leeiaceae</taxon>
        <taxon>Leeia</taxon>
    </lineage>
</organism>
<dbReference type="NCBIfam" id="NF037968">
    <property type="entry name" value="SemiSWEET_2"/>
    <property type="match status" value="1"/>
</dbReference>
<reference evidence="6" key="1">
    <citation type="submission" date="2021-10" db="EMBL/GenBank/DDBJ databases">
        <title>The complete genome sequence of Leeia sp. TBRC 13508.</title>
        <authorList>
            <person name="Charoenyingcharoen P."/>
            <person name="Yukphan P."/>
        </authorList>
    </citation>
    <scope>NUCLEOTIDE SEQUENCE</scope>
    <source>
        <strain evidence="6">TBRC 13508</strain>
    </source>
</reference>
<dbReference type="InterPro" id="IPR047662">
    <property type="entry name" value="SemiSWEET"/>
</dbReference>
<feature type="transmembrane region" description="Helical" evidence="5">
    <location>
        <begin position="31"/>
        <end position="50"/>
    </location>
</feature>
<evidence type="ECO:0000256" key="3">
    <source>
        <dbReference type="ARBA" id="ARBA00022989"/>
    </source>
</evidence>
<gene>
    <name evidence="6" type="ORF">LIN78_14220</name>
</gene>
<evidence type="ECO:0000313" key="6">
    <source>
        <dbReference type="EMBL" id="MCB6184700.1"/>
    </source>
</evidence>
<comment type="subcellular location">
    <subcellularLocation>
        <location evidence="1">Membrane</location>
        <topology evidence="1">Multi-pass membrane protein</topology>
    </subcellularLocation>
</comment>
<protein>
    <submittedName>
        <fullName evidence="6">SemiSWEET transporter</fullName>
    </submittedName>
</protein>
<accession>A0ABS8D913</accession>
<keyword evidence="7" id="KW-1185">Reference proteome</keyword>
<dbReference type="RefSeq" id="WP_227181509.1">
    <property type="nucleotide sequence ID" value="NZ_JAJBZT010000008.1"/>
</dbReference>
<sequence length="89" mass="9893">MDYFGYVAAFLTTICWIPQVIHTYRTRELAGISLVMYIILVSGLICWVIYGALMNALPILIANTITVILAASILALKIRSVIHAKRLKA</sequence>
<comment type="caution">
    <text evidence="6">The sequence shown here is derived from an EMBL/GenBank/DDBJ whole genome shotgun (WGS) entry which is preliminary data.</text>
</comment>
<name>A0ABS8D913_9NEIS</name>
<evidence type="ECO:0000256" key="4">
    <source>
        <dbReference type="ARBA" id="ARBA00023136"/>
    </source>
</evidence>
<evidence type="ECO:0000256" key="2">
    <source>
        <dbReference type="ARBA" id="ARBA00022692"/>
    </source>
</evidence>
<evidence type="ECO:0000256" key="5">
    <source>
        <dbReference type="SAM" id="Phobius"/>
    </source>
</evidence>
<dbReference type="Proteomes" id="UP001165395">
    <property type="component" value="Unassembled WGS sequence"/>
</dbReference>
<dbReference type="Pfam" id="PF04193">
    <property type="entry name" value="PQ-loop"/>
    <property type="match status" value="1"/>
</dbReference>
<proteinExistence type="predicted"/>
<dbReference type="EMBL" id="JAJBZT010000008">
    <property type="protein sequence ID" value="MCB6184700.1"/>
    <property type="molecule type" value="Genomic_DNA"/>
</dbReference>
<feature type="transmembrane region" description="Helical" evidence="5">
    <location>
        <begin position="6"/>
        <end position="24"/>
    </location>
</feature>
<evidence type="ECO:0000256" key="1">
    <source>
        <dbReference type="ARBA" id="ARBA00004141"/>
    </source>
</evidence>
<keyword evidence="2 5" id="KW-0812">Transmembrane</keyword>
<evidence type="ECO:0000313" key="7">
    <source>
        <dbReference type="Proteomes" id="UP001165395"/>
    </source>
</evidence>